<keyword evidence="2" id="KW-0378">Hydrolase</keyword>
<feature type="domain" description="Phosphodiester glycosidase" evidence="1">
    <location>
        <begin position="4"/>
        <end position="81"/>
    </location>
</feature>
<dbReference type="EMBL" id="CP136511">
    <property type="protein sequence ID" value="WOD14750.1"/>
    <property type="molecule type" value="Genomic_DNA"/>
</dbReference>
<keyword evidence="2" id="KW-0326">Glycosidase</keyword>
<evidence type="ECO:0000313" key="2">
    <source>
        <dbReference type="EMBL" id="WOD14750.1"/>
    </source>
</evidence>
<keyword evidence="3" id="KW-1185">Reference proteome</keyword>
<name>A0ABZ0EDY6_9BURK</name>
<dbReference type="RefSeq" id="WP_317016747.1">
    <property type="nucleotide sequence ID" value="NZ_CP136511.1"/>
</dbReference>
<dbReference type="GO" id="GO:0016798">
    <property type="term" value="F:hydrolase activity, acting on glycosyl bonds"/>
    <property type="evidence" value="ECO:0007669"/>
    <property type="project" value="UniProtKB-KW"/>
</dbReference>
<dbReference type="InterPro" id="IPR018711">
    <property type="entry name" value="NAGPA"/>
</dbReference>
<proteinExistence type="predicted"/>
<accession>A0ABZ0EDY6</accession>
<gene>
    <name evidence="2" type="ORF">RW095_04555</name>
</gene>
<protein>
    <submittedName>
        <fullName evidence="2">Phosphodiester glycosidase family protein</fullName>
    </submittedName>
</protein>
<evidence type="ECO:0000313" key="3">
    <source>
        <dbReference type="Proteomes" id="UP001302652"/>
    </source>
</evidence>
<sequence length="95" mass="9759">MSQQGRFLYLVVIDGRVAGYSMGTTNAQSAQLMKAIGADDAINLDGGGSTEPVRADQIGVPFIVDTPSGGAERLDASAIGVHALKLPDVSGLLPF</sequence>
<organism evidence="2 3">
    <name type="scientific">Paraburkholderia kirstenboschensis</name>
    <dbReference type="NCBI Taxonomy" id="1245436"/>
    <lineage>
        <taxon>Bacteria</taxon>
        <taxon>Pseudomonadati</taxon>
        <taxon>Pseudomonadota</taxon>
        <taxon>Betaproteobacteria</taxon>
        <taxon>Burkholderiales</taxon>
        <taxon>Burkholderiaceae</taxon>
        <taxon>Paraburkholderia</taxon>
    </lineage>
</organism>
<reference evidence="2 3" key="1">
    <citation type="submission" date="2023-10" db="EMBL/GenBank/DDBJ databases">
        <title>Surface-active antibiotics is a multifunctional adaptation for post-fire microbes.</title>
        <authorList>
            <person name="Liu M.D."/>
            <person name="Du Y."/>
            <person name="Koupaei S.K."/>
            <person name="Kim N.R."/>
            <person name="Zhang W."/>
            <person name="Traxler M.F."/>
        </authorList>
    </citation>
    <scope>NUCLEOTIDE SEQUENCE [LARGE SCALE GENOMIC DNA]</scope>
    <source>
        <strain evidence="2 3">F3</strain>
    </source>
</reference>
<dbReference type="Pfam" id="PF09992">
    <property type="entry name" value="NAGPA"/>
    <property type="match status" value="1"/>
</dbReference>
<evidence type="ECO:0000259" key="1">
    <source>
        <dbReference type="Pfam" id="PF09992"/>
    </source>
</evidence>
<dbReference type="Proteomes" id="UP001302652">
    <property type="component" value="Chromosome 3"/>
</dbReference>